<dbReference type="Proteomes" id="UP000597038">
    <property type="component" value="Unassembled WGS sequence"/>
</dbReference>
<dbReference type="AlphaFoldDB" id="A0AAX1RXV9"/>
<dbReference type="Pfam" id="PF14690">
    <property type="entry name" value="Zn_ribbon_ISL3"/>
    <property type="match status" value="1"/>
</dbReference>
<sequence length="55" mass="6426">MCCGIQNDTHLIIKHGLRKTKVYMGLILERSTYLNLKKQRFYCKACNQIFTAETS</sequence>
<comment type="caution">
    <text evidence="3">The sequence shown here is derived from an EMBL/GenBank/DDBJ whole genome shotgun (WGS) entry which is preliminary data.</text>
</comment>
<dbReference type="EMBL" id="JAEDAQ010000002">
    <property type="protein sequence ID" value="MBH9580143.1"/>
    <property type="molecule type" value="Genomic_DNA"/>
</dbReference>
<evidence type="ECO:0000313" key="5">
    <source>
        <dbReference type="Proteomes" id="UP000597038"/>
    </source>
</evidence>
<reference evidence="2 5" key="2">
    <citation type="submission" date="2020-12" db="EMBL/GenBank/DDBJ databases">
        <title>Genomic analysis of Staphylococcus felis from a cat with skin infection.</title>
        <authorList>
            <person name="Aslantas O."/>
            <person name="Keskin O."/>
            <person name="Buyukaltay K."/>
            <person name="Gullu Yucetepe A."/>
        </authorList>
    </citation>
    <scope>NUCLEOTIDE SEQUENCE [LARGE SCALE GENOMIC DNA]</scope>
    <source>
        <strain evidence="2 5">HARRANVET</strain>
    </source>
</reference>
<evidence type="ECO:0000313" key="4">
    <source>
        <dbReference type="Proteomes" id="UP000256337"/>
    </source>
</evidence>
<name>A0AAX1RXV9_9STAP</name>
<dbReference type="InterPro" id="IPR029261">
    <property type="entry name" value="Transposase_Znf"/>
</dbReference>
<reference evidence="3 4" key="1">
    <citation type="journal article" date="2018" name="Vet. Microbiol.">
        <title>Characterisation of Staphylococcus felis isolated from cats using whole genome sequencing.</title>
        <authorList>
            <person name="Worthing K."/>
            <person name="Pang S."/>
            <person name="Trott D.J."/>
            <person name="Abraham S."/>
            <person name="Coombs G.W."/>
            <person name="Jordan D."/>
            <person name="McIntyre L."/>
            <person name="Davies M.R."/>
            <person name="Norris J."/>
        </authorList>
    </citation>
    <scope>NUCLEOTIDE SEQUENCE [LARGE SCALE GENOMIC DNA]</scope>
    <source>
        <strain evidence="3 4">F25</strain>
    </source>
</reference>
<dbReference type="EMBL" id="QKYD01000049">
    <property type="protein sequence ID" value="REI24119.1"/>
    <property type="molecule type" value="Genomic_DNA"/>
</dbReference>
<feature type="domain" description="Transposase IS204/IS1001/IS1096/IS1165 zinc-finger" evidence="1">
    <location>
        <begin position="13"/>
        <end position="46"/>
    </location>
</feature>
<evidence type="ECO:0000313" key="2">
    <source>
        <dbReference type="EMBL" id="MBH9580143.1"/>
    </source>
</evidence>
<gene>
    <name evidence="3" type="ORF">DOS76_02615</name>
    <name evidence="2" type="ORF">I9026_01995</name>
</gene>
<dbReference type="RefSeq" id="WP_115856199.1">
    <property type="nucleotide sequence ID" value="NZ_CAJUZR010000026.1"/>
</dbReference>
<proteinExistence type="predicted"/>
<protein>
    <submittedName>
        <fullName evidence="2">Transposase family protein</fullName>
    </submittedName>
</protein>
<evidence type="ECO:0000313" key="3">
    <source>
        <dbReference type="EMBL" id="REI24119.1"/>
    </source>
</evidence>
<accession>A0AAX1RXV9</accession>
<evidence type="ECO:0000259" key="1">
    <source>
        <dbReference type="Pfam" id="PF14690"/>
    </source>
</evidence>
<keyword evidence="5" id="KW-1185">Reference proteome</keyword>
<organism evidence="3 4">
    <name type="scientific">Staphylococcus felis</name>
    <dbReference type="NCBI Taxonomy" id="46127"/>
    <lineage>
        <taxon>Bacteria</taxon>
        <taxon>Bacillati</taxon>
        <taxon>Bacillota</taxon>
        <taxon>Bacilli</taxon>
        <taxon>Bacillales</taxon>
        <taxon>Staphylococcaceae</taxon>
        <taxon>Staphylococcus</taxon>
    </lineage>
</organism>
<dbReference type="Proteomes" id="UP000256337">
    <property type="component" value="Unassembled WGS sequence"/>
</dbReference>